<proteinExistence type="predicted"/>
<protein>
    <recommendedName>
        <fullName evidence="3">Helix-turn-helix</fullName>
    </recommendedName>
</protein>
<gene>
    <name evidence="1" type="ORF">SAMN05192568_104123</name>
</gene>
<evidence type="ECO:0000313" key="1">
    <source>
        <dbReference type="EMBL" id="SFM61574.1"/>
    </source>
</evidence>
<reference evidence="2" key="1">
    <citation type="submission" date="2016-10" db="EMBL/GenBank/DDBJ databases">
        <authorList>
            <person name="Varghese N."/>
            <person name="Submissions S."/>
        </authorList>
    </citation>
    <scope>NUCLEOTIDE SEQUENCE [LARGE SCALE GENOMIC DNA]</scope>
    <source>
        <strain evidence="2">BL36</strain>
    </source>
</reference>
<evidence type="ECO:0008006" key="3">
    <source>
        <dbReference type="Google" id="ProtNLM"/>
    </source>
</evidence>
<organism evidence="1 2">
    <name type="scientific">Methylobacterium pseudosasicola</name>
    <dbReference type="NCBI Taxonomy" id="582667"/>
    <lineage>
        <taxon>Bacteria</taxon>
        <taxon>Pseudomonadati</taxon>
        <taxon>Pseudomonadota</taxon>
        <taxon>Alphaproteobacteria</taxon>
        <taxon>Hyphomicrobiales</taxon>
        <taxon>Methylobacteriaceae</taxon>
        <taxon>Methylobacterium</taxon>
    </lineage>
</organism>
<accession>A0A1I4SB89</accession>
<evidence type="ECO:0000313" key="2">
    <source>
        <dbReference type="Proteomes" id="UP000199048"/>
    </source>
</evidence>
<dbReference type="SUPFAM" id="SSF47413">
    <property type="entry name" value="lambda repressor-like DNA-binding domains"/>
    <property type="match status" value="1"/>
</dbReference>
<dbReference type="STRING" id="582667.SAMN05192568_104123"/>
<keyword evidence="2" id="KW-1185">Reference proteome</keyword>
<dbReference type="Proteomes" id="UP000199048">
    <property type="component" value="Unassembled WGS sequence"/>
</dbReference>
<dbReference type="Gene3D" id="1.10.260.40">
    <property type="entry name" value="lambda repressor-like DNA-binding domains"/>
    <property type="match status" value="1"/>
</dbReference>
<sequence>MVASLSPRLCRAGRSFLGWEQANLAEASGVSKSTIGAFERREESARLTTMNNRALVEAFEAAGLEFIPENGGGAGIRFRERKV</sequence>
<dbReference type="EMBL" id="FOTK01000041">
    <property type="protein sequence ID" value="SFM61574.1"/>
    <property type="molecule type" value="Genomic_DNA"/>
</dbReference>
<name>A0A1I4SB89_9HYPH</name>
<dbReference type="GO" id="GO:0003677">
    <property type="term" value="F:DNA binding"/>
    <property type="evidence" value="ECO:0007669"/>
    <property type="project" value="InterPro"/>
</dbReference>
<dbReference type="RefSeq" id="WP_244537325.1">
    <property type="nucleotide sequence ID" value="NZ_FOTK01000041.1"/>
</dbReference>
<dbReference type="InterPro" id="IPR010982">
    <property type="entry name" value="Lambda_DNA-bd_dom_sf"/>
</dbReference>
<dbReference type="AlphaFoldDB" id="A0A1I4SB89"/>